<accession>A0A172TT21</accession>
<dbReference type="InterPro" id="IPR050087">
    <property type="entry name" value="AON_synthase_class-II"/>
</dbReference>
<dbReference type="InterPro" id="IPR015421">
    <property type="entry name" value="PyrdxlP-dep_Trfase_major"/>
</dbReference>
<evidence type="ECO:0000256" key="4">
    <source>
        <dbReference type="ARBA" id="ARBA00022898"/>
    </source>
</evidence>
<comment type="cofactor">
    <cofactor evidence="1 5">
        <name>pyridoxal 5'-phosphate</name>
        <dbReference type="ChEBI" id="CHEBI:597326"/>
    </cofactor>
</comment>
<dbReference type="Proteomes" id="UP000077177">
    <property type="component" value="Chromosome"/>
</dbReference>
<evidence type="ECO:0000256" key="3">
    <source>
        <dbReference type="ARBA" id="ARBA00022679"/>
    </source>
</evidence>
<organism evidence="7 8">
    <name type="scientific">Flavisolibacter tropicus</name>
    <dbReference type="NCBI Taxonomy" id="1492898"/>
    <lineage>
        <taxon>Bacteria</taxon>
        <taxon>Pseudomonadati</taxon>
        <taxon>Bacteroidota</taxon>
        <taxon>Chitinophagia</taxon>
        <taxon>Chitinophagales</taxon>
        <taxon>Chitinophagaceae</taxon>
        <taxon>Flavisolibacter</taxon>
    </lineage>
</organism>
<dbReference type="AlphaFoldDB" id="A0A172TT21"/>
<gene>
    <name evidence="7" type="ORF">SY85_06730</name>
</gene>
<evidence type="ECO:0000256" key="2">
    <source>
        <dbReference type="ARBA" id="ARBA00005189"/>
    </source>
</evidence>
<dbReference type="Gene3D" id="3.40.640.10">
    <property type="entry name" value="Type I PLP-dependent aspartate aminotransferase-like (Major domain)"/>
    <property type="match status" value="1"/>
</dbReference>
<keyword evidence="3" id="KW-0808">Transferase</keyword>
<evidence type="ECO:0000259" key="6">
    <source>
        <dbReference type="Pfam" id="PF00155"/>
    </source>
</evidence>
<protein>
    <submittedName>
        <fullName evidence="7">8-amino-7-oxononanoate synthase</fullName>
    </submittedName>
</protein>
<evidence type="ECO:0000313" key="7">
    <source>
        <dbReference type="EMBL" id="ANE50241.1"/>
    </source>
</evidence>
<comment type="pathway">
    <text evidence="2">Lipid metabolism.</text>
</comment>
<name>A0A172TT21_9BACT</name>
<dbReference type="RefSeq" id="WP_066402740.1">
    <property type="nucleotide sequence ID" value="NZ_CP011390.1"/>
</dbReference>
<dbReference type="InterPro" id="IPR015422">
    <property type="entry name" value="PyrdxlP-dep_Trfase_small"/>
</dbReference>
<dbReference type="GO" id="GO:0016740">
    <property type="term" value="F:transferase activity"/>
    <property type="evidence" value="ECO:0007669"/>
    <property type="project" value="UniProtKB-KW"/>
</dbReference>
<dbReference type="GO" id="GO:0030170">
    <property type="term" value="F:pyridoxal phosphate binding"/>
    <property type="evidence" value="ECO:0007669"/>
    <property type="project" value="InterPro"/>
</dbReference>
<dbReference type="Pfam" id="PF00155">
    <property type="entry name" value="Aminotran_1_2"/>
    <property type="match status" value="1"/>
</dbReference>
<dbReference type="OrthoDB" id="9807157at2"/>
<evidence type="ECO:0000313" key="8">
    <source>
        <dbReference type="Proteomes" id="UP000077177"/>
    </source>
</evidence>
<dbReference type="PROSITE" id="PS00599">
    <property type="entry name" value="AA_TRANSFER_CLASS_2"/>
    <property type="match status" value="1"/>
</dbReference>
<feature type="domain" description="Aminotransferase class I/classII large" evidence="6">
    <location>
        <begin position="45"/>
        <end position="394"/>
    </location>
</feature>
<dbReference type="InterPro" id="IPR015424">
    <property type="entry name" value="PyrdxlP-dep_Trfase"/>
</dbReference>
<reference evidence="8" key="1">
    <citation type="submission" date="2015-01" db="EMBL/GenBank/DDBJ databases">
        <title>Flavisolibacter sp./LCS9/ whole genome sequencing.</title>
        <authorList>
            <person name="Kim M.K."/>
            <person name="Srinivasan S."/>
            <person name="Lee J.-J."/>
        </authorList>
    </citation>
    <scope>NUCLEOTIDE SEQUENCE [LARGE SCALE GENOMIC DNA]</scope>
    <source>
        <strain evidence="8">LCS9</strain>
    </source>
</reference>
<dbReference type="InterPro" id="IPR001917">
    <property type="entry name" value="Aminotrans_II_pyridoxalP_BS"/>
</dbReference>
<reference evidence="7 8" key="2">
    <citation type="journal article" date="2016" name="Int. J. Syst. Evol. Microbiol.">
        <title>Flavisolibacter tropicus sp. nov., isolated from tropical soil.</title>
        <authorList>
            <person name="Lee J.J."/>
            <person name="Kang M.S."/>
            <person name="Kim G.S."/>
            <person name="Lee C.S."/>
            <person name="Lim S."/>
            <person name="Lee J."/>
            <person name="Roh S.H."/>
            <person name="Kang H."/>
            <person name="Ha J.M."/>
            <person name="Bae S."/>
            <person name="Jung H.Y."/>
            <person name="Kim M.K."/>
        </authorList>
    </citation>
    <scope>NUCLEOTIDE SEQUENCE [LARGE SCALE GENOMIC DNA]</scope>
    <source>
        <strain evidence="7 8">LCS9</strain>
    </source>
</reference>
<dbReference type="KEGG" id="fla:SY85_06730"/>
<proteinExistence type="inferred from homology"/>
<keyword evidence="4 5" id="KW-0663">Pyridoxal phosphate</keyword>
<evidence type="ECO:0000256" key="1">
    <source>
        <dbReference type="ARBA" id="ARBA00001933"/>
    </source>
</evidence>
<dbReference type="Gene3D" id="3.90.1150.10">
    <property type="entry name" value="Aspartate Aminotransferase, domain 1"/>
    <property type="match status" value="1"/>
</dbReference>
<dbReference type="PATRIC" id="fig|1492898.3.peg.1454"/>
<comment type="similarity">
    <text evidence="5">Belongs to the class-II pyridoxal-phosphate-dependent aminotransferase family.</text>
</comment>
<dbReference type="SUPFAM" id="SSF53383">
    <property type="entry name" value="PLP-dependent transferases"/>
    <property type="match status" value="1"/>
</dbReference>
<keyword evidence="8" id="KW-1185">Reference proteome</keyword>
<dbReference type="InterPro" id="IPR004839">
    <property type="entry name" value="Aminotransferase_I/II_large"/>
</dbReference>
<dbReference type="PANTHER" id="PTHR13693">
    <property type="entry name" value="CLASS II AMINOTRANSFERASE/8-AMINO-7-OXONONANOATE SYNTHASE"/>
    <property type="match status" value="1"/>
</dbReference>
<evidence type="ECO:0000256" key="5">
    <source>
        <dbReference type="RuleBase" id="RU003693"/>
    </source>
</evidence>
<sequence length="419" mass="46605">MADIFERLMKNYGPLGQHRERAHGYFAFPKLEGDISSRMKFRGKEVIVWSLNNYLGLANHPEIRKADADASAEFGLAYPMGARMMSGNSNHHEQLESELAEFVGKEDAALLNYGYQGMVSIIDVLCSRHDVIVYDAESHACIIDGLRLHPGHRYVFKHNDMEDFDKQMQRASALVQKQGTGGILVITEGVFGMAGDQGKLKEIVELKDKYEFRLLVDDAHGFGTLGETGAGAGEAQGIQDGIDLYFSTFAKSMASIGAFVAGDKAIIDYIRYNIRSQIFAKSLPMPIVIGNLKRLEMLRTMPELRQKLWENALKLQAGLKELGFDIGNTDTMVTPVYMKGGVEEATSMTMDLRENYSVFASVVVYPVIPKGHIIFRLIPTATHTDEDIQATLTAFAETKKKLDQGAYKSEAIPDMAEQR</sequence>
<dbReference type="EMBL" id="CP011390">
    <property type="protein sequence ID" value="ANE50241.1"/>
    <property type="molecule type" value="Genomic_DNA"/>
</dbReference>
<dbReference type="STRING" id="1492898.SY85_06730"/>